<comment type="subcellular location">
    <subcellularLocation>
        <location evidence="1">Membrane</location>
    </subcellularLocation>
</comment>
<gene>
    <name evidence="8" type="ORF">L596_019411</name>
</gene>
<evidence type="ECO:0000256" key="6">
    <source>
        <dbReference type="SAM" id="Phobius"/>
    </source>
</evidence>
<evidence type="ECO:0000256" key="2">
    <source>
        <dbReference type="ARBA" id="ARBA00022692"/>
    </source>
</evidence>
<keyword evidence="9" id="KW-1185">Reference proteome</keyword>
<dbReference type="PANTHER" id="PTHR31552:SF28">
    <property type="entry name" value="SERPENTINE RECEPTOR CLASS GAMMA"/>
    <property type="match status" value="1"/>
</dbReference>
<keyword evidence="2 6" id="KW-0812">Transmembrane</keyword>
<feature type="transmembrane region" description="Helical" evidence="6">
    <location>
        <begin position="268"/>
        <end position="287"/>
    </location>
</feature>
<dbReference type="SUPFAM" id="SSF81321">
    <property type="entry name" value="Family A G protein-coupled receptor-like"/>
    <property type="match status" value="1"/>
</dbReference>
<sequence length="338" mass="37659">MSSPLKTPLGLACLILSALSLPIYIFVIIVIFSSVKLRNMSFFFLNGVLGVVDILSVTIVYVFQRLPFNGYMPFVFESTIFARLSAEICNSGFFFIKSLQNYFAVLVAMNRFTAIKYPLSHDKFWSAKRRWTYVIVGTIVFLGPTIPLPIFSPAAFTQSGVANNSVASCIGTDPSNPDLPSPLWMLGIYFLSSITIAAGAFSALFAMLIVITLMKDRHKWKGLRKNARQYLELKLTFIVTIQVTLLIANGLLAGFILSGVESTFLNDLGYIIPDLLCSCVPYLLIGFSSDLRRAVLDWIPWGRKLIRVVASVETSSRNTPKRPTDPPAVGRMEQFRHN</sequence>
<dbReference type="PANTHER" id="PTHR31552">
    <property type="entry name" value="SERPENTINE RECEPTOR CLASS GAMMA"/>
    <property type="match status" value="1"/>
</dbReference>
<proteinExistence type="predicted"/>
<evidence type="ECO:0000256" key="3">
    <source>
        <dbReference type="ARBA" id="ARBA00022989"/>
    </source>
</evidence>
<organism evidence="8 9">
    <name type="scientific">Steinernema carpocapsae</name>
    <name type="common">Entomopathogenic nematode</name>
    <dbReference type="NCBI Taxonomy" id="34508"/>
    <lineage>
        <taxon>Eukaryota</taxon>
        <taxon>Metazoa</taxon>
        <taxon>Ecdysozoa</taxon>
        <taxon>Nematoda</taxon>
        <taxon>Chromadorea</taxon>
        <taxon>Rhabditida</taxon>
        <taxon>Tylenchina</taxon>
        <taxon>Panagrolaimomorpha</taxon>
        <taxon>Strongyloidoidea</taxon>
        <taxon>Steinernematidae</taxon>
        <taxon>Steinernema</taxon>
    </lineage>
</organism>
<feature type="transmembrane region" description="Helical" evidence="6">
    <location>
        <begin position="75"/>
        <end position="96"/>
    </location>
</feature>
<dbReference type="InterPro" id="IPR019426">
    <property type="entry name" value="7TM_GPCR_serpentine_rcpt_Srv"/>
</dbReference>
<dbReference type="EMBL" id="AZBU02000006">
    <property type="protein sequence ID" value="TKR71878.1"/>
    <property type="molecule type" value="Genomic_DNA"/>
</dbReference>
<evidence type="ECO:0000256" key="1">
    <source>
        <dbReference type="ARBA" id="ARBA00004370"/>
    </source>
</evidence>
<accession>A0A4U5MQM4</accession>
<feature type="domain" description="G-protein coupled receptors family 1 profile" evidence="7">
    <location>
        <begin position="23"/>
        <end position="239"/>
    </location>
</feature>
<evidence type="ECO:0000256" key="4">
    <source>
        <dbReference type="ARBA" id="ARBA00023136"/>
    </source>
</evidence>
<feature type="transmembrane region" description="Helical" evidence="6">
    <location>
        <begin position="131"/>
        <end position="151"/>
    </location>
</feature>
<evidence type="ECO:0000313" key="8">
    <source>
        <dbReference type="EMBL" id="TKR71878.1"/>
    </source>
</evidence>
<reference evidence="8 9" key="2">
    <citation type="journal article" date="2019" name="G3 (Bethesda)">
        <title>Hybrid Assembly of the Genome of the Entomopathogenic Nematode Steinernema carpocapsae Identifies the X-Chromosome.</title>
        <authorList>
            <person name="Serra L."/>
            <person name="Macchietto M."/>
            <person name="Macias-Munoz A."/>
            <person name="McGill C.J."/>
            <person name="Rodriguez I.M."/>
            <person name="Rodriguez B."/>
            <person name="Murad R."/>
            <person name="Mortazavi A."/>
        </authorList>
    </citation>
    <scope>NUCLEOTIDE SEQUENCE [LARGE SCALE GENOMIC DNA]</scope>
    <source>
        <strain evidence="8 9">ALL</strain>
    </source>
</reference>
<keyword evidence="4 6" id="KW-0472">Membrane</keyword>
<dbReference type="GO" id="GO:0016020">
    <property type="term" value="C:membrane"/>
    <property type="evidence" value="ECO:0007669"/>
    <property type="project" value="UniProtKB-SubCell"/>
</dbReference>
<feature type="region of interest" description="Disordered" evidence="5">
    <location>
        <begin position="316"/>
        <end position="338"/>
    </location>
</feature>
<dbReference type="PROSITE" id="PS50262">
    <property type="entry name" value="G_PROTEIN_RECEP_F1_2"/>
    <property type="match status" value="1"/>
</dbReference>
<feature type="transmembrane region" description="Helical" evidence="6">
    <location>
        <begin position="183"/>
        <end position="214"/>
    </location>
</feature>
<feature type="transmembrane region" description="Helical" evidence="6">
    <location>
        <begin position="235"/>
        <end position="256"/>
    </location>
</feature>
<feature type="transmembrane region" description="Helical" evidence="6">
    <location>
        <begin position="41"/>
        <end position="63"/>
    </location>
</feature>
<feature type="transmembrane region" description="Helical" evidence="6">
    <location>
        <begin position="12"/>
        <end position="35"/>
    </location>
</feature>
<name>A0A4U5MQM4_STECR</name>
<dbReference type="Proteomes" id="UP000298663">
    <property type="component" value="Unassembled WGS sequence"/>
</dbReference>
<protein>
    <recommendedName>
        <fullName evidence="7">G-protein coupled receptors family 1 profile domain-containing protein</fullName>
    </recommendedName>
</protein>
<evidence type="ECO:0000259" key="7">
    <source>
        <dbReference type="PROSITE" id="PS50262"/>
    </source>
</evidence>
<keyword evidence="3 6" id="KW-1133">Transmembrane helix</keyword>
<comment type="caution">
    <text evidence="8">The sequence shown here is derived from an EMBL/GenBank/DDBJ whole genome shotgun (WGS) entry which is preliminary data.</text>
</comment>
<evidence type="ECO:0000256" key="5">
    <source>
        <dbReference type="SAM" id="MobiDB-lite"/>
    </source>
</evidence>
<dbReference type="OrthoDB" id="5798218at2759"/>
<dbReference type="AlphaFoldDB" id="A0A4U5MQM4"/>
<evidence type="ECO:0000313" key="9">
    <source>
        <dbReference type="Proteomes" id="UP000298663"/>
    </source>
</evidence>
<dbReference type="Pfam" id="PF10323">
    <property type="entry name" value="7TM_GPCR_Srv"/>
    <property type="match status" value="1"/>
</dbReference>
<reference evidence="8 9" key="1">
    <citation type="journal article" date="2015" name="Genome Biol.">
        <title>Comparative genomics of Steinernema reveals deeply conserved gene regulatory networks.</title>
        <authorList>
            <person name="Dillman A.R."/>
            <person name="Macchietto M."/>
            <person name="Porter C.F."/>
            <person name="Rogers A."/>
            <person name="Williams B."/>
            <person name="Antoshechkin I."/>
            <person name="Lee M.M."/>
            <person name="Goodwin Z."/>
            <person name="Lu X."/>
            <person name="Lewis E.E."/>
            <person name="Goodrich-Blair H."/>
            <person name="Stock S.P."/>
            <person name="Adams B.J."/>
            <person name="Sternberg P.W."/>
            <person name="Mortazavi A."/>
        </authorList>
    </citation>
    <scope>NUCLEOTIDE SEQUENCE [LARGE SCALE GENOMIC DNA]</scope>
    <source>
        <strain evidence="8 9">ALL</strain>
    </source>
</reference>
<dbReference type="Gene3D" id="1.20.1070.10">
    <property type="entry name" value="Rhodopsin 7-helix transmembrane proteins"/>
    <property type="match status" value="1"/>
</dbReference>
<dbReference type="InterPro" id="IPR017452">
    <property type="entry name" value="GPCR_Rhodpsn_7TM"/>
</dbReference>